<dbReference type="FunFam" id="2.60.40.10:FF:000194">
    <property type="entry name" value="Intercellular adhesion molecule 1"/>
    <property type="match status" value="1"/>
</dbReference>
<dbReference type="GO" id="GO:0098609">
    <property type="term" value="P:cell-cell adhesion"/>
    <property type="evidence" value="ECO:0007669"/>
    <property type="project" value="InterPro"/>
</dbReference>
<dbReference type="SUPFAM" id="SSF48726">
    <property type="entry name" value="Immunoglobulin"/>
    <property type="match status" value="3"/>
</dbReference>
<dbReference type="Pfam" id="PF08205">
    <property type="entry name" value="C2-set_2"/>
    <property type="match status" value="1"/>
</dbReference>
<dbReference type="InterPro" id="IPR013768">
    <property type="entry name" value="ICAM_N"/>
</dbReference>
<keyword evidence="4 14" id="KW-0732">Signal</keyword>
<dbReference type="GeneID" id="110214170"/>
<feature type="chain" id="PRO_5028174507" evidence="14">
    <location>
        <begin position="27"/>
        <end position="383"/>
    </location>
</feature>
<evidence type="ECO:0000256" key="8">
    <source>
        <dbReference type="ARBA" id="ARBA00023136"/>
    </source>
</evidence>
<dbReference type="InterPro" id="IPR036179">
    <property type="entry name" value="Ig-like_dom_sf"/>
</dbReference>
<dbReference type="AlphaFoldDB" id="A0A6P5L1A7"/>
<dbReference type="InterPro" id="IPR013783">
    <property type="entry name" value="Ig-like_fold"/>
</dbReference>
<evidence type="ECO:0000256" key="5">
    <source>
        <dbReference type="ARBA" id="ARBA00022737"/>
    </source>
</evidence>
<evidence type="ECO:0000259" key="15">
    <source>
        <dbReference type="Pfam" id="PF03921"/>
    </source>
</evidence>
<dbReference type="PRINTS" id="PR01472">
    <property type="entry name" value="ICAMVCAM1"/>
</dbReference>
<keyword evidence="11" id="KW-0393">Immunoglobulin domain</keyword>
<keyword evidence="9" id="KW-1015">Disulfide bond</keyword>
<reference evidence="19" key="1">
    <citation type="submission" date="2025-08" db="UniProtKB">
        <authorList>
            <consortium name="RefSeq"/>
        </authorList>
    </citation>
    <scope>IDENTIFICATION</scope>
    <source>
        <tissue evidence="19">Spleen</tissue>
    </source>
</reference>
<evidence type="ECO:0000256" key="13">
    <source>
        <dbReference type="SAM" id="Phobius"/>
    </source>
</evidence>
<evidence type="ECO:0000256" key="12">
    <source>
        <dbReference type="SAM" id="MobiDB-lite"/>
    </source>
</evidence>
<organism evidence="18 19">
    <name type="scientific">Phascolarctos cinereus</name>
    <name type="common">Koala</name>
    <dbReference type="NCBI Taxonomy" id="38626"/>
    <lineage>
        <taxon>Eukaryota</taxon>
        <taxon>Metazoa</taxon>
        <taxon>Chordata</taxon>
        <taxon>Craniata</taxon>
        <taxon>Vertebrata</taxon>
        <taxon>Euteleostomi</taxon>
        <taxon>Mammalia</taxon>
        <taxon>Metatheria</taxon>
        <taxon>Diprotodontia</taxon>
        <taxon>Phascolarctidae</taxon>
        <taxon>Phascolarctos</taxon>
    </lineage>
</organism>
<feature type="region of interest" description="Disordered" evidence="12">
    <location>
        <begin position="357"/>
        <end position="383"/>
    </location>
</feature>
<evidence type="ECO:0000256" key="4">
    <source>
        <dbReference type="ARBA" id="ARBA00022729"/>
    </source>
</evidence>
<dbReference type="PANTHER" id="PTHR13771">
    <property type="entry name" value="INTERCELLULAR ADHESION MOLECULE"/>
    <property type="match status" value="1"/>
</dbReference>
<accession>A0A6P5L1A7</accession>
<dbReference type="FunFam" id="2.60.40.10:FF:000459">
    <property type="entry name" value="Intercellular adhesion molecule 1"/>
    <property type="match status" value="1"/>
</dbReference>
<protein>
    <submittedName>
        <fullName evidence="19">Intercellular adhesion molecule 3 isoform X1</fullName>
    </submittedName>
</protein>
<dbReference type="InterPro" id="IPR003987">
    <property type="entry name" value="ICAM_VCAM_N"/>
</dbReference>
<feature type="domain" description="Intercellular adhesion molecule 1/3/5 D2" evidence="17">
    <location>
        <begin position="224"/>
        <end position="314"/>
    </location>
</feature>
<gene>
    <name evidence="19" type="primary">ICAM3</name>
</gene>
<evidence type="ECO:0000256" key="3">
    <source>
        <dbReference type="ARBA" id="ARBA00022692"/>
    </source>
</evidence>
<dbReference type="Gene3D" id="2.60.40.10">
    <property type="entry name" value="Immunoglobulins"/>
    <property type="match status" value="3"/>
</dbReference>
<evidence type="ECO:0000256" key="1">
    <source>
        <dbReference type="ARBA" id="ARBA00004479"/>
    </source>
</evidence>
<dbReference type="Proteomes" id="UP000515140">
    <property type="component" value="Unplaced"/>
</dbReference>
<keyword evidence="10" id="KW-0325">Glycoprotein</keyword>
<keyword evidence="6" id="KW-0130">Cell adhesion</keyword>
<dbReference type="GO" id="GO:0005178">
    <property type="term" value="F:integrin binding"/>
    <property type="evidence" value="ECO:0007669"/>
    <property type="project" value="InterPro"/>
</dbReference>
<dbReference type="InterPro" id="IPR048679">
    <property type="entry name" value="ICAM1_3_5_D2"/>
</dbReference>
<feature type="domain" description="Intercellular adhesion molecule N-terminal" evidence="15">
    <location>
        <begin position="29"/>
        <end position="109"/>
    </location>
</feature>
<dbReference type="PANTHER" id="PTHR13771:SF9">
    <property type="entry name" value="INTERCELLULAR ADHESION MOLECULE 5"/>
    <property type="match status" value="1"/>
</dbReference>
<comment type="subcellular location">
    <subcellularLocation>
        <location evidence="1">Membrane</location>
        <topology evidence="1">Single-pass type I membrane protein</topology>
    </subcellularLocation>
</comment>
<dbReference type="Pfam" id="PF21146">
    <property type="entry name" value="ICAM1_3_5_D2"/>
    <property type="match status" value="1"/>
</dbReference>
<comment type="similarity">
    <text evidence="2">Belongs to the immunoglobulin superfamily. ICAM family.</text>
</comment>
<dbReference type="CTD" id="3385"/>
<feature type="signal peptide" evidence="14">
    <location>
        <begin position="1"/>
        <end position="26"/>
    </location>
</feature>
<dbReference type="InterPro" id="IPR003988">
    <property type="entry name" value="ICAM"/>
</dbReference>
<feature type="transmembrane region" description="Helical" evidence="13">
    <location>
        <begin position="323"/>
        <end position="346"/>
    </location>
</feature>
<dbReference type="PRINTS" id="PR01473">
    <property type="entry name" value="ICAM"/>
</dbReference>
<evidence type="ECO:0000256" key="2">
    <source>
        <dbReference type="ARBA" id="ARBA00005925"/>
    </source>
</evidence>
<keyword evidence="7 13" id="KW-1133">Transmembrane helix</keyword>
<dbReference type="InParanoid" id="A0A6P5L1A7"/>
<dbReference type="GO" id="GO:0005886">
    <property type="term" value="C:plasma membrane"/>
    <property type="evidence" value="ECO:0007669"/>
    <property type="project" value="TreeGrafter"/>
</dbReference>
<dbReference type="Pfam" id="PF03921">
    <property type="entry name" value="ICAM_N"/>
    <property type="match status" value="1"/>
</dbReference>
<evidence type="ECO:0000256" key="10">
    <source>
        <dbReference type="ARBA" id="ARBA00023180"/>
    </source>
</evidence>
<dbReference type="InterPro" id="IPR013162">
    <property type="entry name" value="CD80_C2-set"/>
</dbReference>
<feature type="domain" description="CD80-like immunoglobulin C2-set" evidence="16">
    <location>
        <begin position="124"/>
        <end position="198"/>
    </location>
</feature>
<evidence type="ECO:0000256" key="14">
    <source>
        <dbReference type="SAM" id="SignalP"/>
    </source>
</evidence>
<evidence type="ECO:0000256" key="7">
    <source>
        <dbReference type="ARBA" id="ARBA00022989"/>
    </source>
</evidence>
<keyword evidence="3 13" id="KW-0812">Transmembrane</keyword>
<keyword evidence="8 13" id="KW-0472">Membrane</keyword>
<dbReference type="InterPro" id="IPR047012">
    <property type="entry name" value="ICAM_VCAM"/>
</dbReference>
<dbReference type="KEGG" id="pcw:110214170"/>
<evidence type="ECO:0000313" key="19">
    <source>
        <dbReference type="RefSeq" id="XP_020850579.1"/>
    </source>
</evidence>
<evidence type="ECO:0000259" key="17">
    <source>
        <dbReference type="Pfam" id="PF21146"/>
    </source>
</evidence>
<proteinExistence type="inferred from homology"/>
<dbReference type="FunFam" id="2.60.40.10:FF:000338">
    <property type="entry name" value="intercellular adhesion molecule 5"/>
    <property type="match status" value="1"/>
</dbReference>
<evidence type="ECO:0000313" key="18">
    <source>
        <dbReference type="Proteomes" id="UP000515140"/>
    </source>
</evidence>
<evidence type="ECO:0000259" key="16">
    <source>
        <dbReference type="Pfam" id="PF08205"/>
    </source>
</evidence>
<evidence type="ECO:0000256" key="9">
    <source>
        <dbReference type="ARBA" id="ARBA00023157"/>
    </source>
</evidence>
<name>A0A6P5L1A7_PHACI</name>
<evidence type="ECO:0000256" key="11">
    <source>
        <dbReference type="ARBA" id="ARBA00023319"/>
    </source>
</evidence>
<keyword evidence="18" id="KW-1185">Reference proteome</keyword>
<evidence type="ECO:0000256" key="6">
    <source>
        <dbReference type="ARBA" id="ARBA00022889"/>
    </source>
</evidence>
<dbReference type="RefSeq" id="XP_020850579.1">
    <property type="nucleotide sequence ID" value="XM_020994920.1"/>
</dbReference>
<keyword evidence="5" id="KW-0677">Repeat</keyword>
<sequence length="383" mass="42088">MALLKAWPKSSLNLLVFAVMLSGAPGITWIEPLDPVITPGGNLSVNCSTDCDQPQFIGLETQLVKTQVDNGTRWKVFLLRNITQDSLLYCFANCFENTQMTHSTTVTVIREYFESPEPVNLEPLPRWILMGQNFSLRCQVWGGKPRQNLTMALFRGPQELSRQAVSEQGPGKAAEVTFTATASREDHGVNFSCRAELDLRARGLGLYQKSSAPMELHTFALGTPRLIVPKHLEVGKKETVSCEIDKLFPVENAQIHLSLGGRSLSPTVVRGQDMLRATAIVIIAEGEKEGQRELTCNVTLADHDREVQENLTVYKSRRDPVPIVMGVLLALGLAAMAGAIATLCLWQNLRKGSYQPQTLPLQDRTPMETPETGPKGPSPVASA</sequence>